<proteinExistence type="predicted"/>
<dbReference type="SUPFAM" id="SSF55729">
    <property type="entry name" value="Acyl-CoA N-acyltransferases (Nat)"/>
    <property type="match status" value="1"/>
</dbReference>
<gene>
    <name evidence="2" type="ORF">ERX29_07750</name>
</gene>
<dbReference type="InterPro" id="IPR016181">
    <property type="entry name" value="Acyl_CoA_acyltransferase"/>
</dbReference>
<dbReference type="PROSITE" id="PS51186">
    <property type="entry name" value="GNAT"/>
    <property type="match status" value="1"/>
</dbReference>
<dbReference type="InterPro" id="IPR000182">
    <property type="entry name" value="GNAT_dom"/>
</dbReference>
<dbReference type="PANTHER" id="PTHR39173">
    <property type="entry name" value="ACETYLTRANSFERASE"/>
    <property type="match status" value="1"/>
</dbReference>
<evidence type="ECO:0000313" key="3">
    <source>
        <dbReference type="Proteomes" id="UP000294802"/>
    </source>
</evidence>
<dbReference type="OrthoDB" id="9797989at2"/>
<dbReference type="CDD" id="cd04301">
    <property type="entry name" value="NAT_SF"/>
    <property type="match status" value="1"/>
</dbReference>
<dbReference type="GO" id="GO:0016747">
    <property type="term" value="F:acyltransferase activity, transferring groups other than amino-acyl groups"/>
    <property type="evidence" value="ECO:0007669"/>
    <property type="project" value="InterPro"/>
</dbReference>
<evidence type="ECO:0000259" key="1">
    <source>
        <dbReference type="PROSITE" id="PS51186"/>
    </source>
</evidence>
<protein>
    <submittedName>
        <fullName evidence="2">GNAT family N-acetyltransferase</fullName>
    </submittedName>
</protein>
<accession>A0A4V6PPS3</accession>
<name>A0A4V6PPS3_9STAP</name>
<dbReference type="Gene3D" id="3.40.630.30">
    <property type="match status" value="1"/>
</dbReference>
<comment type="caution">
    <text evidence="2">The sequence shown here is derived from an EMBL/GenBank/DDBJ whole genome shotgun (WGS) entry which is preliminary data.</text>
</comment>
<reference evidence="2 3" key="1">
    <citation type="submission" date="2019-01" db="EMBL/GenBank/DDBJ databases">
        <title>Draft genome sequences of the type strains of six Macrococcus species.</title>
        <authorList>
            <person name="Mazhar S."/>
            <person name="Altermann E."/>
            <person name="Hill C."/>
            <person name="Mcauliffe O."/>
        </authorList>
    </citation>
    <scope>NUCLEOTIDE SEQUENCE [LARGE SCALE GENOMIC DNA]</scope>
    <source>
        <strain evidence="2 3">CCM4815</strain>
    </source>
</reference>
<dbReference type="RefSeq" id="WP_133444132.1">
    <property type="nucleotide sequence ID" value="NZ_SCWB01000012.1"/>
</dbReference>
<dbReference type="EMBL" id="SCWB01000012">
    <property type="protein sequence ID" value="TDM07936.1"/>
    <property type="molecule type" value="Genomic_DNA"/>
</dbReference>
<dbReference type="Proteomes" id="UP000294802">
    <property type="component" value="Unassembled WGS sequence"/>
</dbReference>
<evidence type="ECO:0000313" key="2">
    <source>
        <dbReference type="EMBL" id="TDM07936.1"/>
    </source>
</evidence>
<keyword evidence="2" id="KW-0808">Transferase</keyword>
<keyword evidence="3" id="KW-1185">Reference proteome</keyword>
<organism evidence="2 3">
    <name type="scientific">Macrococcus lamae</name>
    <dbReference type="NCBI Taxonomy" id="198484"/>
    <lineage>
        <taxon>Bacteria</taxon>
        <taxon>Bacillati</taxon>
        <taxon>Bacillota</taxon>
        <taxon>Bacilli</taxon>
        <taxon>Bacillales</taxon>
        <taxon>Staphylococcaceae</taxon>
        <taxon>Macrococcus</taxon>
    </lineage>
</organism>
<feature type="domain" description="N-acetyltransferase" evidence="1">
    <location>
        <begin position="2"/>
        <end position="167"/>
    </location>
</feature>
<dbReference type="PANTHER" id="PTHR39173:SF1">
    <property type="entry name" value="ACETYLTRANSFERASE"/>
    <property type="match status" value="1"/>
</dbReference>
<dbReference type="Pfam" id="PF13302">
    <property type="entry name" value="Acetyltransf_3"/>
    <property type="match status" value="1"/>
</dbReference>
<dbReference type="AlphaFoldDB" id="A0A4V6PPS3"/>
<sequence>MIEFRRLTKEDEAAFMKYISEWEQPDMIVPSATNYYKFNDFDRFLDALDFRESGNDWVKNTTLFLFVDGVIVGAGNIRHTLTEDLLNTGGHIGYGVGQSFRKQGYATEILKRCLEFLKQLSVERALVTCDEENIGSAQVILNNGGVEDQSYLQESGVKSRRFWIDIK</sequence>